<dbReference type="Proteomes" id="UP000236723">
    <property type="component" value="Unassembled WGS sequence"/>
</dbReference>
<dbReference type="AlphaFoldDB" id="A0A1H6DWL6"/>
<accession>A0A1H6DWL6</accession>
<protein>
    <recommendedName>
        <fullName evidence="3">DUF4115 domain-containing protein</fullName>
    </recommendedName>
</protein>
<sequence>MDPSAAPLVITVTGRPTTVFVKVPGSDGAVLLRGELGPGETRKYDQAPLDVVVSDSASVEVRIYGELQTDTDGGRGQWAVPARSG</sequence>
<reference evidence="2" key="1">
    <citation type="submission" date="2016-10" db="EMBL/GenBank/DDBJ databases">
        <authorList>
            <person name="Varghese N."/>
            <person name="Submissions S."/>
        </authorList>
    </citation>
    <scope>NUCLEOTIDE SEQUENCE [LARGE SCALE GENOMIC DNA]</scope>
    <source>
        <strain evidence="2">DSM 43163</strain>
    </source>
</reference>
<gene>
    <name evidence="1" type="ORF">SAMN04489712_12447</name>
</gene>
<organism evidence="1 2">
    <name type="scientific">Thermomonospora echinospora</name>
    <dbReference type="NCBI Taxonomy" id="1992"/>
    <lineage>
        <taxon>Bacteria</taxon>
        <taxon>Bacillati</taxon>
        <taxon>Actinomycetota</taxon>
        <taxon>Actinomycetes</taxon>
        <taxon>Streptosporangiales</taxon>
        <taxon>Thermomonosporaceae</taxon>
        <taxon>Thermomonospora</taxon>
    </lineage>
</organism>
<dbReference type="EMBL" id="FNVO01000024">
    <property type="protein sequence ID" value="SEG89740.1"/>
    <property type="molecule type" value="Genomic_DNA"/>
</dbReference>
<evidence type="ECO:0000313" key="2">
    <source>
        <dbReference type="Proteomes" id="UP000236723"/>
    </source>
</evidence>
<evidence type="ECO:0008006" key="3">
    <source>
        <dbReference type="Google" id="ProtNLM"/>
    </source>
</evidence>
<name>A0A1H6DWL6_9ACTN</name>
<proteinExistence type="predicted"/>
<evidence type="ECO:0000313" key="1">
    <source>
        <dbReference type="EMBL" id="SEG89740.1"/>
    </source>
</evidence>
<keyword evidence="2" id="KW-1185">Reference proteome</keyword>